<gene>
    <name evidence="1" type="ORF">QMA06_03270</name>
</gene>
<evidence type="ECO:0000313" key="2">
    <source>
        <dbReference type="Proteomes" id="UP001231197"/>
    </source>
</evidence>
<comment type="caution">
    <text evidence="1">The sequence shown here is derived from an EMBL/GenBank/DDBJ whole genome shotgun (WGS) entry which is preliminary data.</text>
</comment>
<dbReference type="EMBL" id="JASDDK010000001">
    <property type="protein sequence ID" value="MDN3491727.1"/>
    <property type="molecule type" value="Genomic_DNA"/>
</dbReference>
<accession>A0ABT7ZRT2</accession>
<reference evidence="1 2" key="1">
    <citation type="journal article" date="2023" name="Int. J. Syst. Evol. Microbiol.">
        <title>Winogradskyella bathintestinalis sp. nov., isolated from the intestine of the deep-sea loosejaw dragonfish, Malacosteus niger.</title>
        <authorList>
            <person name="Uniacke-Lowe S."/>
            <person name="Johnson C.N."/>
            <person name="Stanton C."/>
            <person name="Hill C."/>
            <person name="Ross P."/>
        </authorList>
    </citation>
    <scope>NUCLEOTIDE SEQUENCE [LARGE SCALE GENOMIC DNA]</scope>
    <source>
        <strain evidence="1 2">APC 3343</strain>
    </source>
</reference>
<organism evidence="1 2">
    <name type="scientific">Winogradskyella bathintestinalis</name>
    <dbReference type="NCBI Taxonomy" id="3035208"/>
    <lineage>
        <taxon>Bacteria</taxon>
        <taxon>Pseudomonadati</taxon>
        <taxon>Bacteroidota</taxon>
        <taxon>Flavobacteriia</taxon>
        <taxon>Flavobacteriales</taxon>
        <taxon>Flavobacteriaceae</taxon>
        <taxon>Winogradskyella</taxon>
    </lineage>
</organism>
<name>A0ABT7ZRT2_9FLAO</name>
<dbReference type="Proteomes" id="UP001231197">
    <property type="component" value="Unassembled WGS sequence"/>
</dbReference>
<sequence length="52" mass="6150">MKEKRYKINSLIHKQFNPWFAANTYKNLALLISLISSGNLIELLHHETIHYP</sequence>
<proteinExistence type="predicted"/>
<keyword evidence="2" id="KW-1185">Reference proteome</keyword>
<dbReference type="RefSeq" id="WP_290205420.1">
    <property type="nucleotide sequence ID" value="NZ_JASDDK010000001.1"/>
</dbReference>
<protein>
    <submittedName>
        <fullName evidence="1">Uncharacterized protein</fullName>
    </submittedName>
</protein>
<evidence type="ECO:0000313" key="1">
    <source>
        <dbReference type="EMBL" id="MDN3491727.1"/>
    </source>
</evidence>